<name>A0A5C3PBC6_9APHY</name>
<gene>
    <name evidence="3" type="ORF">K466DRAFT_628413</name>
</gene>
<organism evidence="3 4">
    <name type="scientific">Polyporus arcularius HHB13444</name>
    <dbReference type="NCBI Taxonomy" id="1314778"/>
    <lineage>
        <taxon>Eukaryota</taxon>
        <taxon>Fungi</taxon>
        <taxon>Dikarya</taxon>
        <taxon>Basidiomycota</taxon>
        <taxon>Agaricomycotina</taxon>
        <taxon>Agaricomycetes</taxon>
        <taxon>Polyporales</taxon>
        <taxon>Polyporaceae</taxon>
        <taxon>Polyporus</taxon>
    </lineage>
</organism>
<accession>A0A5C3PBC6</accession>
<feature type="region of interest" description="Disordered" evidence="1">
    <location>
        <begin position="77"/>
        <end position="96"/>
    </location>
</feature>
<dbReference type="EMBL" id="ML211419">
    <property type="protein sequence ID" value="TFK83133.1"/>
    <property type="molecule type" value="Genomic_DNA"/>
</dbReference>
<evidence type="ECO:0000313" key="4">
    <source>
        <dbReference type="Proteomes" id="UP000308197"/>
    </source>
</evidence>
<dbReference type="InParanoid" id="A0A5C3PBC6"/>
<reference evidence="3 4" key="1">
    <citation type="journal article" date="2019" name="Nat. Ecol. Evol.">
        <title>Megaphylogeny resolves global patterns of mushroom evolution.</title>
        <authorList>
            <person name="Varga T."/>
            <person name="Krizsan K."/>
            <person name="Foldi C."/>
            <person name="Dima B."/>
            <person name="Sanchez-Garcia M."/>
            <person name="Sanchez-Ramirez S."/>
            <person name="Szollosi G.J."/>
            <person name="Szarkandi J.G."/>
            <person name="Papp V."/>
            <person name="Albert L."/>
            <person name="Andreopoulos W."/>
            <person name="Angelini C."/>
            <person name="Antonin V."/>
            <person name="Barry K.W."/>
            <person name="Bougher N.L."/>
            <person name="Buchanan P."/>
            <person name="Buyck B."/>
            <person name="Bense V."/>
            <person name="Catcheside P."/>
            <person name="Chovatia M."/>
            <person name="Cooper J."/>
            <person name="Damon W."/>
            <person name="Desjardin D."/>
            <person name="Finy P."/>
            <person name="Geml J."/>
            <person name="Haridas S."/>
            <person name="Hughes K."/>
            <person name="Justo A."/>
            <person name="Karasinski D."/>
            <person name="Kautmanova I."/>
            <person name="Kiss B."/>
            <person name="Kocsube S."/>
            <person name="Kotiranta H."/>
            <person name="LaButti K.M."/>
            <person name="Lechner B.E."/>
            <person name="Liimatainen K."/>
            <person name="Lipzen A."/>
            <person name="Lukacs Z."/>
            <person name="Mihaltcheva S."/>
            <person name="Morgado L.N."/>
            <person name="Niskanen T."/>
            <person name="Noordeloos M.E."/>
            <person name="Ohm R.A."/>
            <person name="Ortiz-Santana B."/>
            <person name="Ovrebo C."/>
            <person name="Racz N."/>
            <person name="Riley R."/>
            <person name="Savchenko A."/>
            <person name="Shiryaev A."/>
            <person name="Soop K."/>
            <person name="Spirin V."/>
            <person name="Szebenyi C."/>
            <person name="Tomsovsky M."/>
            <person name="Tulloss R.E."/>
            <person name="Uehling J."/>
            <person name="Grigoriev I.V."/>
            <person name="Vagvolgyi C."/>
            <person name="Papp T."/>
            <person name="Martin F.M."/>
            <person name="Miettinen O."/>
            <person name="Hibbett D.S."/>
            <person name="Nagy L.G."/>
        </authorList>
    </citation>
    <scope>NUCLEOTIDE SEQUENCE [LARGE SCALE GENOMIC DNA]</scope>
    <source>
        <strain evidence="3 4">HHB13444</strain>
    </source>
</reference>
<feature type="non-terminal residue" evidence="3">
    <location>
        <position position="1"/>
    </location>
</feature>
<evidence type="ECO:0000256" key="2">
    <source>
        <dbReference type="SAM" id="Phobius"/>
    </source>
</evidence>
<proteinExistence type="predicted"/>
<keyword evidence="2" id="KW-1133">Transmembrane helix</keyword>
<sequence>AFRGPFPSLRRSRQAVRRIHRCPLHGRTGPRRPPVSIRVPRPEYSRMSTRRPSSVALGIVALGSKLTQTYRFEHGEPVDTPDAWVDPQSPASAPPNDLLLPDGVEAYRRLYEEVFEICGVDPPRFGSEWSLASLGFGAAALVVCVAALLSIVTALDWQFLPACIVQAARAVLGGIEDMFGECR</sequence>
<dbReference type="AlphaFoldDB" id="A0A5C3PBC6"/>
<protein>
    <submittedName>
        <fullName evidence="3">Uncharacterized protein</fullName>
    </submittedName>
</protein>
<keyword evidence="4" id="KW-1185">Reference proteome</keyword>
<keyword evidence="2" id="KW-0472">Membrane</keyword>
<dbReference type="Proteomes" id="UP000308197">
    <property type="component" value="Unassembled WGS sequence"/>
</dbReference>
<feature type="transmembrane region" description="Helical" evidence="2">
    <location>
        <begin position="131"/>
        <end position="152"/>
    </location>
</feature>
<evidence type="ECO:0000313" key="3">
    <source>
        <dbReference type="EMBL" id="TFK83133.1"/>
    </source>
</evidence>
<evidence type="ECO:0000256" key="1">
    <source>
        <dbReference type="SAM" id="MobiDB-lite"/>
    </source>
</evidence>
<keyword evidence="2" id="KW-0812">Transmembrane</keyword>